<evidence type="ECO:0000256" key="1">
    <source>
        <dbReference type="SAM" id="SignalP"/>
    </source>
</evidence>
<reference evidence="2" key="2">
    <citation type="submission" date="2023-05" db="EMBL/GenBank/DDBJ databases">
        <authorList>
            <consortium name="Lawrence Berkeley National Laboratory"/>
            <person name="Steindorff A."/>
            <person name="Hensen N."/>
            <person name="Bonometti L."/>
            <person name="Westerberg I."/>
            <person name="Brannstrom I.O."/>
            <person name="Guillou S."/>
            <person name="Cros-Aarteil S."/>
            <person name="Calhoun S."/>
            <person name="Haridas S."/>
            <person name="Kuo A."/>
            <person name="Mondo S."/>
            <person name="Pangilinan J."/>
            <person name="Riley R."/>
            <person name="Labutti K."/>
            <person name="Andreopoulos B."/>
            <person name="Lipzen A."/>
            <person name="Chen C."/>
            <person name="Yanf M."/>
            <person name="Daum C."/>
            <person name="Ng V."/>
            <person name="Clum A."/>
            <person name="Ohm R."/>
            <person name="Martin F."/>
            <person name="Silar P."/>
            <person name="Natvig D."/>
            <person name="Lalanne C."/>
            <person name="Gautier V."/>
            <person name="Ament-Velasquez S.L."/>
            <person name="Kruys A."/>
            <person name="Hutchinson M.I."/>
            <person name="Powell A.J."/>
            <person name="Barry K."/>
            <person name="Miller A.N."/>
            <person name="Grigoriev I.V."/>
            <person name="Debuchy R."/>
            <person name="Gladieux P."/>
            <person name="Thoren M.H."/>
            <person name="Johannesson H."/>
        </authorList>
    </citation>
    <scope>NUCLEOTIDE SEQUENCE</scope>
    <source>
        <strain evidence="2">PSN293</strain>
    </source>
</reference>
<comment type="caution">
    <text evidence="2">The sequence shown here is derived from an EMBL/GenBank/DDBJ whole genome shotgun (WGS) entry which is preliminary data.</text>
</comment>
<name>A0AAN6Y2J1_9PEZI</name>
<evidence type="ECO:0000313" key="3">
    <source>
        <dbReference type="Proteomes" id="UP001301769"/>
    </source>
</evidence>
<gene>
    <name evidence="2" type="ORF">QBC37DRAFT_427765</name>
</gene>
<dbReference type="AlphaFoldDB" id="A0AAN6Y2J1"/>
<dbReference type="Proteomes" id="UP001301769">
    <property type="component" value="Unassembled WGS sequence"/>
</dbReference>
<dbReference type="EMBL" id="MU858159">
    <property type="protein sequence ID" value="KAK4211033.1"/>
    <property type="molecule type" value="Genomic_DNA"/>
</dbReference>
<feature type="chain" id="PRO_5042883903" evidence="1">
    <location>
        <begin position="22"/>
        <end position="119"/>
    </location>
</feature>
<protein>
    <submittedName>
        <fullName evidence="2">Uncharacterized protein</fullName>
    </submittedName>
</protein>
<sequence>MQFSSANLAVILTALSQVASATVFTGTLTLPTGDKRNVAWTNGALNPCEETSTIGSGSGNPCEQEFTAGGVGGFKLVGCGGNGLTLFQDGNFNSNCKFEPLEVGGCPGTAKLEQGFSCF</sequence>
<accession>A0AAN6Y2J1</accession>
<keyword evidence="1" id="KW-0732">Signal</keyword>
<evidence type="ECO:0000313" key="2">
    <source>
        <dbReference type="EMBL" id="KAK4211033.1"/>
    </source>
</evidence>
<feature type="signal peptide" evidence="1">
    <location>
        <begin position="1"/>
        <end position="21"/>
    </location>
</feature>
<keyword evidence="3" id="KW-1185">Reference proteome</keyword>
<organism evidence="2 3">
    <name type="scientific">Rhypophila decipiens</name>
    <dbReference type="NCBI Taxonomy" id="261697"/>
    <lineage>
        <taxon>Eukaryota</taxon>
        <taxon>Fungi</taxon>
        <taxon>Dikarya</taxon>
        <taxon>Ascomycota</taxon>
        <taxon>Pezizomycotina</taxon>
        <taxon>Sordariomycetes</taxon>
        <taxon>Sordariomycetidae</taxon>
        <taxon>Sordariales</taxon>
        <taxon>Naviculisporaceae</taxon>
        <taxon>Rhypophila</taxon>
    </lineage>
</organism>
<reference evidence="2" key="1">
    <citation type="journal article" date="2023" name="Mol. Phylogenet. Evol.">
        <title>Genome-scale phylogeny and comparative genomics of the fungal order Sordariales.</title>
        <authorList>
            <person name="Hensen N."/>
            <person name="Bonometti L."/>
            <person name="Westerberg I."/>
            <person name="Brannstrom I.O."/>
            <person name="Guillou S."/>
            <person name="Cros-Aarteil S."/>
            <person name="Calhoun S."/>
            <person name="Haridas S."/>
            <person name="Kuo A."/>
            <person name="Mondo S."/>
            <person name="Pangilinan J."/>
            <person name="Riley R."/>
            <person name="LaButti K."/>
            <person name="Andreopoulos B."/>
            <person name="Lipzen A."/>
            <person name="Chen C."/>
            <person name="Yan M."/>
            <person name="Daum C."/>
            <person name="Ng V."/>
            <person name="Clum A."/>
            <person name="Steindorff A."/>
            <person name="Ohm R.A."/>
            <person name="Martin F."/>
            <person name="Silar P."/>
            <person name="Natvig D.O."/>
            <person name="Lalanne C."/>
            <person name="Gautier V."/>
            <person name="Ament-Velasquez S.L."/>
            <person name="Kruys A."/>
            <person name="Hutchinson M.I."/>
            <person name="Powell A.J."/>
            <person name="Barry K."/>
            <person name="Miller A.N."/>
            <person name="Grigoriev I.V."/>
            <person name="Debuchy R."/>
            <person name="Gladieux P."/>
            <person name="Hiltunen Thoren M."/>
            <person name="Johannesson H."/>
        </authorList>
    </citation>
    <scope>NUCLEOTIDE SEQUENCE</scope>
    <source>
        <strain evidence="2">PSN293</strain>
    </source>
</reference>
<proteinExistence type="predicted"/>